<reference evidence="18 19" key="1">
    <citation type="submission" date="2020-01" db="EMBL/GenBank/DDBJ databases">
        <authorList>
            <person name="Chen J."/>
            <person name="Zhu S."/>
            <person name="Yang J."/>
        </authorList>
    </citation>
    <scope>NUCLEOTIDE SEQUENCE [LARGE SCALE GENOMIC DNA]</scope>
    <source>
        <strain evidence="18 19">345S023</strain>
    </source>
</reference>
<evidence type="ECO:0000256" key="11">
    <source>
        <dbReference type="PIRSR" id="PIRSR000445-2"/>
    </source>
</evidence>
<dbReference type="RefSeq" id="WP_163084627.1">
    <property type="nucleotide sequence ID" value="NZ_JAAAWN010000007.1"/>
</dbReference>
<dbReference type="SUPFAM" id="SSF51735">
    <property type="entry name" value="NAD(P)-binding Rossmann-fold domains"/>
    <property type="match status" value="1"/>
</dbReference>
<comment type="caution">
    <text evidence="18">The sequence shown here is derived from an EMBL/GenBank/DDBJ whole genome shotgun (WGS) entry which is preliminary data.</text>
</comment>
<dbReference type="SUPFAM" id="SSF69075">
    <property type="entry name" value="Glutamyl tRNA-reductase dimerization domain"/>
    <property type="match status" value="1"/>
</dbReference>
<dbReference type="PANTHER" id="PTHR43013">
    <property type="entry name" value="GLUTAMYL-TRNA REDUCTASE"/>
    <property type="match status" value="1"/>
</dbReference>
<dbReference type="FunFam" id="3.30.460.30:FF:000001">
    <property type="entry name" value="Glutamyl-tRNA reductase"/>
    <property type="match status" value="1"/>
</dbReference>
<evidence type="ECO:0000256" key="14">
    <source>
        <dbReference type="RuleBase" id="RU000584"/>
    </source>
</evidence>
<dbReference type="InterPro" id="IPR036453">
    <property type="entry name" value="GluRdtase_dimer_dom_sf"/>
</dbReference>
<evidence type="ECO:0000256" key="1">
    <source>
        <dbReference type="ARBA" id="ARBA00005059"/>
    </source>
</evidence>
<evidence type="ECO:0000256" key="2">
    <source>
        <dbReference type="ARBA" id="ARBA00005916"/>
    </source>
</evidence>
<accession>A0A7X5LKI0</accession>
<feature type="domain" description="Tetrapyrrole biosynthesis glutamyl-tRNA reductase dimerisation" evidence="15">
    <location>
        <begin position="318"/>
        <end position="403"/>
    </location>
</feature>
<feature type="binding site" evidence="9 12">
    <location>
        <begin position="187"/>
        <end position="192"/>
    </location>
    <ligand>
        <name>NADP(+)</name>
        <dbReference type="ChEBI" id="CHEBI:58349"/>
    </ligand>
</feature>
<protein>
    <recommendedName>
        <fullName evidence="8 9">Glutamyl-tRNA reductase</fullName>
        <shortName evidence="9">GluTR</shortName>
        <ecNumber evidence="3 9">1.2.1.70</ecNumber>
    </recommendedName>
</protein>
<feature type="binding site" evidence="9 11">
    <location>
        <position position="118"/>
    </location>
    <ligand>
        <name>substrate</name>
    </ligand>
</feature>
<feature type="domain" description="Quinate/shikimate 5-dehydrogenase/glutamyl-tRNA reductase" evidence="16">
    <location>
        <begin position="169"/>
        <end position="304"/>
    </location>
</feature>
<dbReference type="CDD" id="cd05213">
    <property type="entry name" value="NAD_bind_Glutamyl_tRNA_reduct"/>
    <property type="match status" value="1"/>
</dbReference>
<organism evidence="18 19">
    <name type="scientific">Alteromonas profundi</name>
    <dbReference type="NCBI Taxonomy" id="2696062"/>
    <lineage>
        <taxon>Bacteria</taxon>
        <taxon>Pseudomonadati</taxon>
        <taxon>Pseudomonadota</taxon>
        <taxon>Gammaproteobacteria</taxon>
        <taxon>Alteromonadales</taxon>
        <taxon>Alteromonadaceae</taxon>
        <taxon>Alteromonas/Salinimonas group</taxon>
        <taxon>Alteromonas</taxon>
    </lineage>
</organism>
<dbReference type="PANTHER" id="PTHR43013:SF1">
    <property type="entry name" value="GLUTAMYL-TRNA REDUCTASE"/>
    <property type="match status" value="1"/>
</dbReference>
<dbReference type="PROSITE" id="PS00747">
    <property type="entry name" value="GLUTR"/>
    <property type="match status" value="1"/>
</dbReference>
<dbReference type="GO" id="GO:0019353">
    <property type="term" value="P:protoporphyrinogen IX biosynthetic process from glutamate"/>
    <property type="evidence" value="ECO:0007669"/>
    <property type="project" value="TreeGrafter"/>
</dbReference>
<sequence>MTLLALGINHKTAPVALREKVAFTPDSLVEALASLKKLEGVDESVIVSTCNRTELYVNTQNGDTDALLHWLSRFHRLEVEEIAQNSYVLSQEDAVKHIMRVASGLDSLILGEPQILGQVKQAFGDAKHSGMINSEFDKLFQHTFSVAKRVRSETEIGANAVSVAYAAVQLAKHIFAELPKRSVLLVGAGETIELVAQHLKEQGVSCLAVANRTVARAEALAETLDASVYTLSQVPEHLKDFDIVISSTASQLPLIGKGMVEKALRERRNTPMFLVDLAVPRDIEPEVNELGDAYLYTVDDLQHIVQKNLANREQAAQEAEKLIEKQASDYLSWKHSQQSIDLVRQYRQKGMSQRDEIVEKALVQLAEGKNAEAVIGELAYKLTNTLLHPTTLALREAAMHDDPSLSRWLGQALSLSDDISDIKK</sequence>
<comment type="catalytic activity">
    <reaction evidence="7 9 14">
        <text>(S)-4-amino-5-oxopentanoate + tRNA(Glu) + NADP(+) = L-glutamyl-tRNA(Glu) + NADPH + H(+)</text>
        <dbReference type="Rhea" id="RHEA:12344"/>
        <dbReference type="Rhea" id="RHEA-COMP:9663"/>
        <dbReference type="Rhea" id="RHEA-COMP:9680"/>
        <dbReference type="ChEBI" id="CHEBI:15378"/>
        <dbReference type="ChEBI" id="CHEBI:57501"/>
        <dbReference type="ChEBI" id="CHEBI:57783"/>
        <dbReference type="ChEBI" id="CHEBI:58349"/>
        <dbReference type="ChEBI" id="CHEBI:78442"/>
        <dbReference type="ChEBI" id="CHEBI:78520"/>
        <dbReference type="EC" id="1.2.1.70"/>
    </reaction>
</comment>
<dbReference type="Pfam" id="PF00745">
    <property type="entry name" value="GlutR_dimer"/>
    <property type="match status" value="1"/>
</dbReference>
<dbReference type="InterPro" id="IPR018214">
    <property type="entry name" value="GluRdtase_CS"/>
</dbReference>
<evidence type="ECO:0000256" key="12">
    <source>
        <dbReference type="PIRSR" id="PIRSR000445-3"/>
    </source>
</evidence>
<comment type="function">
    <text evidence="9">Catalyzes the NADPH-dependent reduction of glutamyl-tRNA(Glu) to glutamate 1-semialdehyde (GSA).</text>
</comment>
<evidence type="ECO:0000256" key="10">
    <source>
        <dbReference type="PIRSR" id="PIRSR000445-1"/>
    </source>
</evidence>
<keyword evidence="4 9" id="KW-0521">NADP</keyword>
<dbReference type="UniPathway" id="UPA00251">
    <property type="reaction ID" value="UER00316"/>
</dbReference>
<dbReference type="GO" id="GO:0008883">
    <property type="term" value="F:glutamyl-tRNA reductase activity"/>
    <property type="evidence" value="ECO:0007669"/>
    <property type="project" value="UniProtKB-UniRule"/>
</dbReference>
<dbReference type="InterPro" id="IPR006151">
    <property type="entry name" value="Shikm_DH/Glu-tRNA_Rdtase"/>
</dbReference>
<dbReference type="EC" id="1.2.1.70" evidence="3 9"/>
<name>A0A7X5LKI0_9ALTE</name>
<evidence type="ECO:0000256" key="4">
    <source>
        <dbReference type="ARBA" id="ARBA00022857"/>
    </source>
</evidence>
<keyword evidence="19" id="KW-1185">Reference proteome</keyword>
<dbReference type="Pfam" id="PF05201">
    <property type="entry name" value="GlutR_N"/>
    <property type="match status" value="1"/>
</dbReference>
<feature type="binding site" evidence="9 11">
    <location>
        <begin position="49"/>
        <end position="52"/>
    </location>
    <ligand>
        <name>substrate</name>
    </ligand>
</feature>
<comment type="similarity">
    <text evidence="2 9 14">Belongs to the glutamyl-tRNA reductase family.</text>
</comment>
<feature type="domain" description="Glutamyl-tRNA reductase N-terminal" evidence="17">
    <location>
        <begin position="6"/>
        <end position="154"/>
    </location>
</feature>
<evidence type="ECO:0000256" key="5">
    <source>
        <dbReference type="ARBA" id="ARBA00023002"/>
    </source>
</evidence>
<dbReference type="EMBL" id="JAAAWN010000007">
    <property type="protein sequence ID" value="NDV91043.1"/>
    <property type="molecule type" value="Genomic_DNA"/>
</dbReference>
<evidence type="ECO:0000256" key="13">
    <source>
        <dbReference type="PIRSR" id="PIRSR000445-4"/>
    </source>
</evidence>
<dbReference type="FunFam" id="3.40.50.720:FF:000031">
    <property type="entry name" value="Glutamyl-tRNA reductase"/>
    <property type="match status" value="1"/>
</dbReference>
<dbReference type="InterPro" id="IPR036291">
    <property type="entry name" value="NAD(P)-bd_dom_sf"/>
</dbReference>
<feature type="binding site" evidence="9 11">
    <location>
        <position position="107"/>
    </location>
    <ligand>
        <name>substrate</name>
    </ligand>
</feature>
<dbReference type="InterPro" id="IPR015895">
    <property type="entry name" value="4pyrrol_synth_GluRdtase_N"/>
</dbReference>
<dbReference type="AlphaFoldDB" id="A0A7X5LKI0"/>
<dbReference type="SUPFAM" id="SSF69742">
    <property type="entry name" value="Glutamyl tRNA-reductase catalytic, N-terminal domain"/>
    <property type="match status" value="1"/>
</dbReference>
<dbReference type="Proteomes" id="UP000470213">
    <property type="component" value="Unassembled WGS sequence"/>
</dbReference>
<dbReference type="PIRSF" id="PIRSF000445">
    <property type="entry name" value="4pyrrol_synth_GluRdtase"/>
    <property type="match status" value="1"/>
</dbReference>
<feature type="site" description="Important for activity" evidence="9 13">
    <location>
        <position position="97"/>
    </location>
</feature>
<dbReference type="HAMAP" id="MF_00087">
    <property type="entry name" value="Glu_tRNA_reductase"/>
    <property type="match status" value="1"/>
</dbReference>
<dbReference type="InterPro" id="IPR000343">
    <property type="entry name" value="4pyrrol_synth_GluRdtase"/>
</dbReference>
<evidence type="ECO:0000259" key="17">
    <source>
        <dbReference type="Pfam" id="PF05201"/>
    </source>
</evidence>
<evidence type="ECO:0000256" key="3">
    <source>
        <dbReference type="ARBA" id="ARBA00012970"/>
    </source>
</evidence>
<evidence type="ECO:0000256" key="8">
    <source>
        <dbReference type="ARBA" id="ARBA00068659"/>
    </source>
</evidence>
<proteinExistence type="inferred from homology"/>
<comment type="subunit">
    <text evidence="9">Homodimer.</text>
</comment>
<evidence type="ECO:0000256" key="6">
    <source>
        <dbReference type="ARBA" id="ARBA00023244"/>
    </source>
</evidence>
<comment type="miscellaneous">
    <text evidence="9">During catalysis, the active site Cys acts as a nucleophile attacking the alpha-carbonyl group of tRNA-bound glutamate with the formation of a thioester intermediate between enzyme and glutamate, and the concomitant release of tRNA(Glu). The thioester intermediate is finally reduced by direct hydride transfer from NADPH, to form the product GSA.</text>
</comment>
<dbReference type="Pfam" id="PF01488">
    <property type="entry name" value="Shikimate_DH"/>
    <property type="match status" value="1"/>
</dbReference>
<evidence type="ECO:0000313" key="19">
    <source>
        <dbReference type="Proteomes" id="UP000470213"/>
    </source>
</evidence>
<evidence type="ECO:0000256" key="9">
    <source>
        <dbReference type="HAMAP-Rule" id="MF_00087"/>
    </source>
</evidence>
<dbReference type="NCBIfam" id="TIGR01035">
    <property type="entry name" value="hemA"/>
    <property type="match status" value="1"/>
</dbReference>
<keyword evidence="5 9" id="KW-0560">Oxidoreductase</keyword>
<dbReference type="InterPro" id="IPR015896">
    <property type="entry name" value="4pyrrol_synth_GluRdtase_dimer"/>
</dbReference>
<gene>
    <name evidence="9" type="primary">hemA</name>
    <name evidence="18" type="ORF">GTH32_07560</name>
</gene>
<comment type="pathway">
    <text evidence="1 9 14">Porphyrin-containing compound metabolism; protoporphyrin-IX biosynthesis; 5-aminolevulinate from L-glutamyl-tRNA(Glu): step 1/2.</text>
</comment>
<evidence type="ECO:0000256" key="7">
    <source>
        <dbReference type="ARBA" id="ARBA00047464"/>
    </source>
</evidence>
<evidence type="ECO:0000259" key="16">
    <source>
        <dbReference type="Pfam" id="PF01488"/>
    </source>
</evidence>
<dbReference type="InterPro" id="IPR036343">
    <property type="entry name" value="GluRdtase_N_sf"/>
</dbReference>
<feature type="active site" description="Nucleophile" evidence="9 10">
    <location>
        <position position="50"/>
    </location>
</feature>
<dbReference type="Gene3D" id="3.30.460.30">
    <property type="entry name" value="Glutamyl-tRNA reductase, N-terminal domain"/>
    <property type="match status" value="1"/>
</dbReference>
<dbReference type="GO" id="GO:0050661">
    <property type="term" value="F:NADP binding"/>
    <property type="evidence" value="ECO:0007669"/>
    <property type="project" value="InterPro"/>
</dbReference>
<evidence type="ECO:0000313" key="18">
    <source>
        <dbReference type="EMBL" id="NDV91043.1"/>
    </source>
</evidence>
<evidence type="ECO:0000259" key="15">
    <source>
        <dbReference type="Pfam" id="PF00745"/>
    </source>
</evidence>
<comment type="domain">
    <text evidence="9">Possesses an unusual extended V-shaped dimeric structure with each monomer consisting of three distinct domains arranged along a curved 'spinal' alpha-helix. The N-terminal catalytic domain specifically recognizes the glutamate moiety of the substrate. The second domain is the NADPH-binding domain, and the third C-terminal domain is responsible for dimerization.</text>
</comment>
<dbReference type="Gene3D" id="3.40.50.720">
    <property type="entry name" value="NAD(P)-binding Rossmann-like Domain"/>
    <property type="match status" value="1"/>
</dbReference>
<keyword evidence="6 9" id="KW-0627">Porphyrin biosynthesis</keyword>
<feature type="binding site" evidence="9 11">
    <location>
        <begin position="112"/>
        <end position="114"/>
    </location>
    <ligand>
        <name>substrate</name>
    </ligand>
</feature>